<dbReference type="PANTHER" id="PTHR46577:SF1">
    <property type="entry name" value="HTH-TYPE TRANSCRIPTIONAL REGULATORY PROTEIN GABR"/>
    <property type="match status" value="1"/>
</dbReference>
<dbReference type="InterPro" id="IPR004839">
    <property type="entry name" value="Aminotransferase_I/II_large"/>
</dbReference>
<keyword evidence="2" id="KW-0032">Aminotransferase</keyword>
<dbReference type="SUPFAM" id="SSF53383">
    <property type="entry name" value="PLP-dependent transferases"/>
    <property type="match status" value="1"/>
</dbReference>
<proteinExistence type="predicted"/>
<dbReference type="Proteomes" id="UP001321492">
    <property type="component" value="Unassembled WGS sequence"/>
</dbReference>
<dbReference type="Pfam" id="PF00155">
    <property type="entry name" value="Aminotran_1_2"/>
    <property type="match status" value="1"/>
</dbReference>
<dbReference type="Gene3D" id="3.40.640.10">
    <property type="entry name" value="Type I PLP-dependent aspartate aminotransferase-like (Major domain)"/>
    <property type="match status" value="1"/>
</dbReference>
<dbReference type="RefSeq" id="WP_283738658.1">
    <property type="nucleotide sequence ID" value="NZ_JASJEV010000001.1"/>
</dbReference>
<evidence type="ECO:0000313" key="3">
    <source>
        <dbReference type="Proteomes" id="UP001321492"/>
    </source>
</evidence>
<evidence type="ECO:0000313" key="2">
    <source>
        <dbReference type="EMBL" id="MDJ1156651.1"/>
    </source>
</evidence>
<protein>
    <submittedName>
        <fullName evidence="2">Aminotransferase class I/II-fold pyridoxal phosphate-dependent enzyme</fullName>
    </submittedName>
</protein>
<evidence type="ECO:0000259" key="1">
    <source>
        <dbReference type="Pfam" id="PF00155"/>
    </source>
</evidence>
<accession>A0ABT7ABB0</accession>
<dbReference type="PANTHER" id="PTHR46577">
    <property type="entry name" value="HTH-TYPE TRANSCRIPTIONAL REGULATORY PROTEIN GABR"/>
    <property type="match status" value="1"/>
</dbReference>
<keyword evidence="3" id="KW-1185">Reference proteome</keyword>
<dbReference type="GO" id="GO:0008483">
    <property type="term" value="F:transaminase activity"/>
    <property type="evidence" value="ECO:0007669"/>
    <property type="project" value="UniProtKB-KW"/>
</dbReference>
<comment type="caution">
    <text evidence="2">The sequence shown here is derived from an EMBL/GenBank/DDBJ whole genome shotgun (WGS) entry which is preliminary data.</text>
</comment>
<organism evidence="2 3">
    <name type="scientific">Chelatococcus albus</name>
    <dbReference type="NCBI Taxonomy" id="3047466"/>
    <lineage>
        <taxon>Bacteria</taxon>
        <taxon>Pseudomonadati</taxon>
        <taxon>Pseudomonadota</taxon>
        <taxon>Alphaproteobacteria</taxon>
        <taxon>Hyphomicrobiales</taxon>
        <taxon>Chelatococcaceae</taxon>
        <taxon>Chelatococcus</taxon>
    </lineage>
</organism>
<dbReference type="InterPro" id="IPR051446">
    <property type="entry name" value="HTH_trans_reg/aminotransferase"/>
</dbReference>
<name>A0ABT7ABB0_9HYPH</name>
<keyword evidence="2" id="KW-0808">Transferase</keyword>
<feature type="domain" description="Aminotransferase class I/classII large" evidence="1">
    <location>
        <begin position="5"/>
        <end position="119"/>
    </location>
</feature>
<dbReference type="InterPro" id="IPR015421">
    <property type="entry name" value="PyrdxlP-dep_Trfase_major"/>
</dbReference>
<gene>
    <name evidence="2" type="ORF">QNA08_00095</name>
</gene>
<reference evidence="2 3" key="1">
    <citation type="submission" date="2023-05" db="EMBL/GenBank/DDBJ databases">
        <title>Chelatococcus sp. nov., a moderately thermophilic bacterium isolated from hot spring microbial mat.</title>
        <authorList>
            <person name="Hu C.-J."/>
            <person name="Li W.-J."/>
        </authorList>
    </citation>
    <scope>NUCLEOTIDE SEQUENCE [LARGE SCALE GENOMIC DNA]</scope>
    <source>
        <strain evidence="2 3">SYSU G07232</strain>
    </source>
</reference>
<sequence>MEALQTLDRSGSVFYVGTFSKSMLPALRLGYLVAPAWALPALVRARQLADGFPALVAQDALADFIAEGHLAKHVRAMRRLYAERRAALSEALGRHCSGHVEPIPSAAGRHLSVRLRTAQAPEGIATALSHLGLAIEPLESYAILDGRWKGLAFGIGAIRTEEIDHALRLVAPILAAAPAEQPPPGLER</sequence>
<dbReference type="EMBL" id="JASJEV010000001">
    <property type="protein sequence ID" value="MDJ1156651.1"/>
    <property type="molecule type" value="Genomic_DNA"/>
</dbReference>
<dbReference type="InterPro" id="IPR015424">
    <property type="entry name" value="PyrdxlP-dep_Trfase"/>
</dbReference>